<reference evidence="2 3" key="1">
    <citation type="submission" date="2023-02" db="EMBL/GenBank/DDBJ databases">
        <title>Genome sequence of Mucilaginibacter jinjuensis strain KACC 16571.</title>
        <authorList>
            <person name="Kim S."/>
            <person name="Heo J."/>
            <person name="Kwon S.-W."/>
        </authorList>
    </citation>
    <scope>NUCLEOTIDE SEQUENCE [LARGE SCALE GENOMIC DNA]</scope>
    <source>
        <strain evidence="2 3">KACC 16571</strain>
    </source>
</reference>
<keyword evidence="3" id="KW-1185">Reference proteome</keyword>
<feature type="chain" id="PRO_5045465905" description="Deacetylase PdaC domain-containing protein" evidence="1">
    <location>
        <begin position="20"/>
        <end position="244"/>
    </location>
</feature>
<proteinExistence type="predicted"/>
<dbReference type="EMBL" id="CP117167">
    <property type="protein sequence ID" value="WCT12101.1"/>
    <property type="molecule type" value="Genomic_DNA"/>
</dbReference>
<feature type="signal peptide" evidence="1">
    <location>
        <begin position="1"/>
        <end position="19"/>
    </location>
</feature>
<sequence>MKYCLLAILFLMAYQTTYAQTKPGSDIIISTKTVFIHYQGQKDSLMFPEVSTKYPALTEALSPKNLLQGDKLEDVVANYQKCGCGITGVTYSVGFVNADVISIEIYYNRMDDHPTSFGEWLTLDVHTGKPFTLDNEITQAGVDYLTARYKKWLTQNINDEKIVKEDEDAQKDVYDDLLNSTEALTPKVITSDYIFADKGILLKTDTVLPQEAQDHEPNRVLLITYAQLKPYIKSTSVVLKNIHK</sequence>
<organism evidence="2 3">
    <name type="scientific">Mucilaginibacter jinjuensis</name>
    <dbReference type="NCBI Taxonomy" id="1176721"/>
    <lineage>
        <taxon>Bacteria</taxon>
        <taxon>Pseudomonadati</taxon>
        <taxon>Bacteroidota</taxon>
        <taxon>Sphingobacteriia</taxon>
        <taxon>Sphingobacteriales</taxon>
        <taxon>Sphingobacteriaceae</taxon>
        <taxon>Mucilaginibacter</taxon>
    </lineage>
</organism>
<protein>
    <recommendedName>
        <fullName evidence="4">Deacetylase PdaC domain-containing protein</fullName>
    </recommendedName>
</protein>
<evidence type="ECO:0000313" key="3">
    <source>
        <dbReference type="Proteomes" id="UP001216139"/>
    </source>
</evidence>
<accession>A0ABY7T6X2</accession>
<evidence type="ECO:0000256" key="1">
    <source>
        <dbReference type="SAM" id="SignalP"/>
    </source>
</evidence>
<dbReference type="Proteomes" id="UP001216139">
    <property type="component" value="Chromosome"/>
</dbReference>
<evidence type="ECO:0008006" key="4">
    <source>
        <dbReference type="Google" id="ProtNLM"/>
    </source>
</evidence>
<gene>
    <name evidence="2" type="ORF">PQO05_25575</name>
</gene>
<keyword evidence="1" id="KW-0732">Signal</keyword>
<dbReference type="RefSeq" id="WP_273630343.1">
    <property type="nucleotide sequence ID" value="NZ_CP117167.1"/>
</dbReference>
<name>A0ABY7T6X2_9SPHI</name>
<evidence type="ECO:0000313" key="2">
    <source>
        <dbReference type="EMBL" id="WCT12101.1"/>
    </source>
</evidence>